<feature type="domain" description="Outer membrane lipoprotein BamD-like" evidence="6">
    <location>
        <begin position="39"/>
        <end position="238"/>
    </location>
</feature>
<protein>
    <submittedName>
        <fullName evidence="7">Outer membrane protein assembly factor BamD</fullName>
    </submittedName>
</protein>
<dbReference type="PROSITE" id="PS51257">
    <property type="entry name" value="PROKAR_LIPOPROTEIN"/>
    <property type="match status" value="1"/>
</dbReference>
<dbReference type="Proteomes" id="UP000315995">
    <property type="component" value="Chromosome"/>
</dbReference>
<evidence type="ECO:0000313" key="8">
    <source>
        <dbReference type="Proteomes" id="UP000315995"/>
    </source>
</evidence>
<dbReference type="OrthoDB" id="9781894at2"/>
<dbReference type="SUPFAM" id="SSF48452">
    <property type="entry name" value="TPR-like"/>
    <property type="match status" value="1"/>
</dbReference>
<dbReference type="PANTHER" id="PTHR37423:SF6">
    <property type="entry name" value="CELL DIVISION COORDINATOR CPOB"/>
    <property type="match status" value="1"/>
</dbReference>
<keyword evidence="1 5" id="KW-0732">Signal</keyword>
<dbReference type="AlphaFoldDB" id="A0A4Y6PYK8"/>
<keyword evidence="4" id="KW-0802">TPR repeat</keyword>
<feature type="repeat" description="TPR" evidence="4">
    <location>
        <begin position="76"/>
        <end position="109"/>
    </location>
</feature>
<dbReference type="InterPro" id="IPR019734">
    <property type="entry name" value="TPR_rpt"/>
</dbReference>
<reference evidence="7 8" key="1">
    <citation type="submission" date="2019-06" db="EMBL/GenBank/DDBJ databases">
        <title>Persicimonas caeni gen. nov., sp. nov., a predatory bacterium isolated from solar saltern.</title>
        <authorList>
            <person name="Wang S."/>
        </authorList>
    </citation>
    <scope>NUCLEOTIDE SEQUENCE [LARGE SCALE GENOMIC DNA]</scope>
    <source>
        <strain evidence="7 8">YN101</strain>
    </source>
</reference>
<keyword evidence="2" id="KW-0472">Membrane</keyword>
<dbReference type="PANTHER" id="PTHR37423">
    <property type="entry name" value="SOLUBLE LYTIC MUREIN TRANSGLYCOSYLASE-RELATED"/>
    <property type="match status" value="1"/>
</dbReference>
<dbReference type="PROSITE" id="PS50005">
    <property type="entry name" value="TPR"/>
    <property type="match status" value="2"/>
</dbReference>
<feature type="repeat" description="TPR" evidence="4">
    <location>
        <begin position="217"/>
        <end position="250"/>
    </location>
</feature>
<evidence type="ECO:0000313" key="7">
    <source>
        <dbReference type="EMBL" id="QDG53401.1"/>
    </source>
</evidence>
<evidence type="ECO:0000259" key="6">
    <source>
        <dbReference type="Pfam" id="PF13525"/>
    </source>
</evidence>
<keyword evidence="3" id="KW-0998">Cell outer membrane</keyword>
<dbReference type="NCBIfam" id="TIGR03302">
    <property type="entry name" value="OM_YfiO"/>
    <property type="match status" value="1"/>
</dbReference>
<dbReference type="Pfam" id="PF13525">
    <property type="entry name" value="YfiO"/>
    <property type="match status" value="1"/>
</dbReference>
<dbReference type="InterPro" id="IPR039565">
    <property type="entry name" value="BamD-like"/>
</dbReference>
<accession>A0A4Y6PYK8</accession>
<dbReference type="InterPro" id="IPR017689">
    <property type="entry name" value="BamD"/>
</dbReference>
<evidence type="ECO:0000256" key="4">
    <source>
        <dbReference type="PROSITE-ProRule" id="PRU00339"/>
    </source>
</evidence>
<gene>
    <name evidence="7" type="ORF">FIV42_22440</name>
</gene>
<evidence type="ECO:0000256" key="5">
    <source>
        <dbReference type="SAM" id="SignalP"/>
    </source>
</evidence>
<name>A0A4Y6PYK8_PERCE</name>
<dbReference type="HAMAP" id="MF_00922">
    <property type="entry name" value="OM_assembly_BamD"/>
    <property type="match status" value="1"/>
</dbReference>
<dbReference type="SMART" id="SM00028">
    <property type="entry name" value="TPR"/>
    <property type="match status" value="2"/>
</dbReference>
<sequence>MRMRVISLMMALLLAPVLTVGAGCATGSDAKPQTYAGAAEQRYMSADEDLEDGNYLEAIRQFNSVRNKFPYSKYAPLSELRIGDAYFAQEKYASAVEQYRNFIQLHPKHPKVSYAHWRVALAFHKLMPENWWLLPPAYERDLARTRDAVREMRLFIKRYPNSEYTDRARKLLAQERRRLADHELYVAKFYLDRDNPRAAAMRLRYLLENYSGLGLDPQALFLLARSYIELGDLQKAKTALGDLIEYHPNTEFAREAQDYLAEYELE</sequence>
<feature type="chain" id="PRO_5028561544" evidence="5">
    <location>
        <begin position="23"/>
        <end position="266"/>
    </location>
</feature>
<evidence type="ECO:0000256" key="2">
    <source>
        <dbReference type="ARBA" id="ARBA00023136"/>
    </source>
</evidence>
<dbReference type="EMBL" id="CP041186">
    <property type="protein sequence ID" value="QDG53401.1"/>
    <property type="molecule type" value="Genomic_DNA"/>
</dbReference>
<evidence type="ECO:0000256" key="1">
    <source>
        <dbReference type="ARBA" id="ARBA00022729"/>
    </source>
</evidence>
<feature type="signal peptide" evidence="5">
    <location>
        <begin position="1"/>
        <end position="22"/>
    </location>
</feature>
<proteinExistence type="inferred from homology"/>
<dbReference type="InterPro" id="IPR011990">
    <property type="entry name" value="TPR-like_helical_dom_sf"/>
</dbReference>
<organism evidence="7 8">
    <name type="scientific">Persicimonas caeni</name>
    <dbReference type="NCBI Taxonomy" id="2292766"/>
    <lineage>
        <taxon>Bacteria</taxon>
        <taxon>Deltaproteobacteria</taxon>
        <taxon>Bradymonadales</taxon>
        <taxon>Bradymonadaceae</taxon>
        <taxon>Persicimonas</taxon>
    </lineage>
</organism>
<accession>A0A5B8Y9G7</accession>
<keyword evidence="8" id="KW-1185">Reference proteome</keyword>
<evidence type="ECO:0000256" key="3">
    <source>
        <dbReference type="ARBA" id="ARBA00023237"/>
    </source>
</evidence>
<dbReference type="Gene3D" id="1.25.40.10">
    <property type="entry name" value="Tetratricopeptide repeat domain"/>
    <property type="match status" value="1"/>
</dbReference>